<feature type="transmembrane region" description="Helical" evidence="2">
    <location>
        <begin position="32"/>
        <end position="52"/>
    </location>
</feature>
<keyword evidence="2" id="KW-0472">Membrane</keyword>
<feature type="transmembrane region" description="Helical" evidence="2">
    <location>
        <begin position="152"/>
        <end position="176"/>
    </location>
</feature>
<proteinExistence type="predicted"/>
<comment type="caution">
    <text evidence="3">The sequence shown here is derived from an EMBL/GenBank/DDBJ whole genome shotgun (WGS) entry which is preliminary data.</text>
</comment>
<organism evidence="3 4">
    <name type="scientific">Apiospora marii</name>
    <dbReference type="NCBI Taxonomy" id="335849"/>
    <lineage>
        <taxon>Eukaryota</taxon>
        <taxon>Fungi</taxon>
        <taxon>Dikarya</taxon>
        <taxon>Ascomycota</taxon>
        <taxon>Pezizomycotina</taxon>
        <taxon>Sordariomycetes</taxon>
        <taxon>Xylariomycetidae</taxon>
        <taxon>Amphisphaeriales</taxon>
        <taxon>Apiosporaceae</taxon>
        <taxon>Apiospora</taxon>
    </lineage>
</organism>
<dbReference type="Proteomes" id="UP001396898">
    <property type="component" value="Unassembled WGS sequence"/>
</dbReference>
<accession>A0ABR1RV88</accession>
<evidence type="ECO:0000256" key="2">
    <source>
        <dbReference type="SAM" id="Phobius"/>
    </source>
</evidence>
<keyword evidence="2" id="KW-0812">Transmembrane</keyword>
<dbReference type="EMBL" id="JAQQWI010000010">
    <property type="protein sequence ID" value="KAK8018884.1"/>
    <property type="molecule type" value="Genomic_DNA"/>
</dbReference>
<evidence type="ECO:0000313" key="4">
    <source>
        <dbReference type="Proteomes" id="UP001396898"/>
    </source>
</evidence>
<feature type="compositionally biased region" description="Basic residues" evidence="1">
    <location>
        <begin position="345"/>
        <end position="368"/>
    </location>
</feature>
<protein>
    <submittedName>
        <fullName evidence="3">Uncharacterized protein</fullName>
    </submittedName>
</protein>
<sequence length="417" mass="46264">MSNNTIPYNYTASAAELQAITIDEAACYSLPFGGIGFASHMLTYYTAVMLYLGRQPLRPWKRLNHKRFDLILGSVQLVITIVLTSISISRCWRSWPFAMLGVWMLTTSVCVSVLPMLMSIVHSQVLEVERTNTNGLKVEVATKISLPGTKRILIWPALLWILGSFAGVAGTIMISLPHYMAEAIDHRFGPLFILTTVFAGLLMLPLILMIWSCCVLEANAKFVFGVLIYVVLGVTVLALPWMDWALGLITGNMAGIPSGDAKTLYFCYVVSKRLDPHAAKGTKESDRGRRGPWAGRLRANPTPSDFALGKCDEGPDFIPLIMRPKQPKKPKQSKKSSAAAVPSPKPKKKPTPSRIAHRLKRQERRRQNKMLMQAMESLSLGDGGGHNNEESHKDEDSYHNSDSHNKVESQDAMDIDI</sequence>
<feature type="transmembrane region" description="Helical" evidence="2">
    <location>
        <begin position="222"/>
        <end position="242"/>
    </location>
</feature>
<feature type="transmembrane region" description="Helical" evidence="2">
    <location>
        <begin position="100"/>
        <end position="121"/>
    </location>
</feature>
<evidence type="ECO:0000256" key="1">
    <source>
        <dbReference type="SAM" id="MobiDB-lite"/>
    </source>
</evidence>
<keyword evidence="4" id="KW-1185">Reference proteome</keyword>
<reference evidence="3 4" key="1">
    <citation type="submission" date="2023-01" db="EMBL/GenBank/DDBJ databases">
        <title>Analysis of 21 Apiospora genomes using comparative genomics revels a genus with tremendous synthesis potential of carbohydrate active enzymes and secondary metabolites.</title>
        <authorList>
            <person name="Sorensen T."/>
        </authorList>
    </citation>
    <scope>NUCLEOTIDE SEQUENCE [LARGE SCALE GENOMIC DNA]</scope>
    <source>
        <strain evidence="3 4">CBS 20057</strain>
    </source>
</reference>
<feature type="compositionally biased region" description="Basic residues" evidence="1">
    <location>
        <begin position="325"/>
        <end position="334"/>
    </location>
</feature>
<feature type="region of interest" description="Disordered" evidence="1">
    <location>
        <begin position="279"/>
        <end position="417"/>
    </location>
</feature>
<name>A0ABR1RV88_9PEZI</name>
<keyword evidence="2" id="KW-1133">Transmembrane helix</keyword>
<feature type="compositionally biased region" description="Basic and acidic residues" evidence="1">
    <location>
        <begin position="279"/>
        <end position="289"/>
    </location>
</feature>
<feature type="compositionally biased region" description="Basic and acidic residues" evidence="1">
    <location>
        <begin position="387"/>
        <end position="409"/>
    </location>
</feature>
<feature type="transmembrane region" description="Helical" evidence="2">
    <location>
        <begin position="68"/>
        <end position="88"/>
    </location>
</feature>
<feature type="transmembrane region" description="Helical" evidence="2">
    <location>
        <begin position="188"/>
        <end position="210"/>
    </location>
</feature>
<evidence type="ECO:0000313" key="3">
    <source>
        <dbReference type="EMBL" id="KAK8018884.1"/>
    </source>
</evidence>
<gene>
    <name evidence="3" type="ORF">PG991_008074</name>
</gene>